<organism evidence="2 3">
    <name type="scientific">Agrobacterium vitis</name>
    <name type="common">Rhizobium vitis</name>
    <dbReference type="NCBI Taxonomy" id="373"/>
    <lineage>
        <taxon>Bacteria</taxon>
        <taxon>Pseudomonadati</taxon>
        <taxon>Pseudomonadota</taxon>
        <taxon>Alphaproteobacteria</taxon>
        <taxon>Hyphomicrobiales</taxon>
        <taxon>Rhizobiaceae</taxon>
        <taxon>Rhizobium/Agrobacterium group</taxon>
        <taxon>Agrobacterium</taxon>
    </lineage>
</organism>
<feature type="region of interest" description="Disordered" evidence="1">
    <location>
        <begin position="1"/>
        <end position="22"/>
    </location>
</feature>
<accession>A0A6L6VNL4</accession>
<dbReference type="AlphaFoldDB" id="A0A6L6VNL4"/>
<sequence>MQNETDLPPLPAKAPGRNRHRHRHQQGVILICEDEKAQQLLYDALTAIRTCKIKVVVT</sequence>
<protein>
    <submittedName>
        <fullName evidence="2">Uncharacterized protein</fullName>
    </submittedName>
</protein>
<evidence type="ECO:0000313" key="2">
    <source>
        <dbReference type="EMBL" id="MUZ76245.1"/>
    </source>
</evidence>
<name>A0A6L6VNL4_AGRVI</name>
<proteinExistence type="predicted"/>
<reference evidence="2 3" key="1">
    <citation type="submission" date="2019-12" db="EMBL/GenBank/DDBJ databases">
        <title>Whole-genome sequencing of Allorhizobium vitis.</title>
        <authorList>
            <person name="Gan H.M."/>
            <person name="Szegedi E."/>
            <person name="Burr T."/>
            <person name="Savka M.A."/>
        </authorList>
    </citation>
    <scope>NUCLEOTIDE SEQUENCE [LARGE SCALE GENOMIC DNA]</scope>
    <source>
        <strain evidence="2 3">CG516</strain>
    </source>
</reference>
<dbReference type="Proteomes" id="UP000477951">
    <property type="component" value="Unassembled WGS sequence"/>
</dbReference>
<evidence type="ECO:0000256" key="1">
    <source>
        <dbReference type="SAM" id="MobiDB-lite"/>
    </source>
</evidence>
<gene>
    <name evidence="2" type="ORF">GOZ90_26835</name>
</gene>
<comment type="caution">
    <text evidence="2">The sequence shown here is derived from an EMBL/GenBank/DDBJ whole genome shotgun (WGS) entry which is preliminary data.</text>
</comment>
<dbReference type="RefSeq" id="WP_156616693.1">
    <property type="nucleotide sequence ID" value="NZ_WPHR01000059.1"/>
</dbReference>
<evidence type="ECO:0000313" key="3">
    <source>
        <dbReference type="Proteomes" id="UP000477951"/>
    </source>
</evidence>
<dbReference type="EMBL" id="WPHR01000059">
    <property type="protein sequence ID" value="MUZ76245.1"/>
    <property type="molecule type" value="Genomic_DNA"/>
</dbReference>